<dbReference type="Gramene" id="TuG1812G0400003040.01.T01">
    <property type="protein sequence ID" value="TuG1812G0400003040.01.T01"/>
    <property type="gene ID" value="TuG1812G0400003040.01"/>
</dbReference>
<organism evidence="1 2">
    <name type="scientific">Triticum urartu</name>
    <name type="common">Red wild einkorn</name>
    <name type="synonym">Crithodium urartu</name>
    <dbReference type="NCBI Taxonomy" id="4572"/>
    <lineage>
        <taxon>Eukaryota</taxon>
        <taxon>Viridiplantae</taxon>
        <taxon>Streptophyta</taxon>
        <taxon>Embryophyta</taxon>
        <taxon>Tracheophyta</taxon>
        <taxon>Spermatophyta</taxon>
        <taxon>Magnoliopsida</taxon>
        <taxon>Liliopsida</taxon>
        <taxon>Poales</taxon>
        <taxon>Poaceae</taxon>
        <taxon>BOP clade</taxon>
        <taxon>Pooideae</taxon>
        <taxon>Triticodae</taxon>
        <taxon>Triticeae</taxon>
        <taxon>Triticinae</taxon>
        <taxon>Triticum</taxon>
    </lineage>
</organism>
<dbReference type="EnsemblPlants" id="TuG1812G0400003040.01.T01">
    <property type="protein sequence ID" value="TuG1812G0400003040.01.T01"/>
    <property type="gene ID" value="TuG1812G0400003040.01"/>
</dbReference>
<keyword evidence="2" id="KW-1185">Reference proteome</keyword>
<evidence type="ECO:0000313" key="2">
    <source>
        <dbReference type="Proteomes" id="UP000015106"/>
    </source>
</evidence>
<dbReference type="AlphaFoldDB" id="A0A8R7UBY6"/>
<proteinExistence type="predicted"/>
<reference evidence="1" key="3">
    <citation type="submission" date="2022-06" db="UniProtKB">
        <authorList>
            <consortium name="EnsemblPlants"/>
        </authorList>
    </citation>
    <scope>IDENTIFICATION</scope>
</reference>
<protein>
    <submittedName>
        <fullName evidence="1">Uncharacterized protein</fullName>
    </submittedName>
</protein>
<reference evidence="2" key="1">
    <citation type="journal article" date="2013" name="Nature">
        <title>Draft genome of the wheat A-genome progenitor Triticum urartu.</title>
        <authorList>
            <person name="Ling H.Q."/>
            <person name="Zhao S."/>
            <person name="Liu D."/>
            <person name="Wang J."/>
            <person name="Sun H."/>
            <person name="Zhang C."/>
            <person name="Fan H."/>
            <person name="Li D."/>
            <person name="Dong L."/>
            <person name="Tao Y."/>
            <person name="Gao C."/>
            <person name="Wu H."/>
            <person name="Li Y."/>
            <person name="Cui Y."/>
            <person name="Guo X."/>
            <person name="Zheng S."/>
            <person name="Wang B."/>
            <person name="Yu K."/>
            <person name="Liang Q."/>
            <person name="Yang W."/>
            <person name="Lou X."/>
            <person name="Chen J."/>
            <person name="Feng M."/>
            <person name="Jian J."/>
            <person name="Zhang X."/>
            <person name="Luo G."/>
            <person name="Jiang Y."/>
            <person name="Liu J."/>
            <person name="Wang Z."/>
            <person name="Sha Y."/>
            <person name="Zhang B."/>
            <person name="Wu H."/>
            <person name="Tang D."/>
            <person name="Shen Q."/>
            <person name="Xue P."/>
            <person name="Zou S."/>
            <person name="Wang X."/>
            <person name="Liu X."/>
            <person name="Wang F."/>
            <person name="Yang Y."/>
            <person name="An X."/>
            <person name="Dong Z."/>
            <person name="Zhang K."/>
            <person name="Zhang X."/>
            <person name="Luo M.C."/>
            <person name="Dvorak J."/>
            <person name="Tong Y."/>
            <person name="Wang J."/>
            <person name="Yang H."/>
            <person name="Li Z."/>
            <person name="Wang D."/>
            <person name="Zhang A."/>
            <person name="Wang J."/>
        </authorList>
    </citation>
    <scope>NUCLEOTIDE SEQUENCE</scope>
    <source>
        <strain evidence="2">cv. G1812</strain>
    </source>
</reference>
<dbReference type="Proteomes" id="UP000015106">
    <property type="component" value="Chromosome 4"/>
</dbReference>
<accession>A0A8R7UBY6</accession>
<sequence length="94" mass="10178">PPDLEAPGQISSSIPRRASLCPGLLAVTQLAADLASPYSPRLPCTSLATRSSDEQAILCLLLKLTSWDCLFLLANGFVVQDLYKNFLDAWIVLC</sequence>
<evidence type="ECO:0000313" key="1">
    <source>
        <dbReference type="EnsemblPlants" id="TuG1812G0400003040.01.T01"/>
    </source>
</evidence>
<reference evidence="1" key="2">
    <citation type="submission" date="2018-03" db="EMBL/GenBank/DDBJ databases">
        <title>The Triticum urartu genome reveals the dynamic nature of wheat genome evolution.</title>
        <authorList>
            <person name="Ling H."/>
            <person name="Ma B."/>
            <person name="Shi X."/>
            <person name="Liu H."/>
            <person name="Dong L."/>
            <person name="Sun H."/>
            <person name="Cao Y."/>
            <person name="Gao Q."/>
            <person name="Zheng S."/>
            <person name="Li Y."/>
            <person name="Yu Y."/>
            <person name="Du H."/>
            <person name="Qi M."/>
            <person name="Li Y."/>
            <person name="Yu H."/>
            <person name="Cui Y."/>
            <person name="Wang N."/>
            <person name="Chen C."/>
            <person name="Wu H."/>
            <person name="Zhao Y."/>
            <person name="Zhang J."/>
            <person name="Li Y."/>
            <person name="Zhou W."/>
            <person name="Zhang B."/>
            <person name="Hu W."/>
            <person name="Eijk M."/>
            <person name="Tang J."/>
            <person name="Witsenboer H."/>
            <person name="Zhao S."/>
            <person name="Li Z."/>
            <person name="Zhang A."/>
            <person name="Wang D."/>
            <person name="Liang C."/>
        </authorList>
    </citation>
    <scope>NUCLEOTIDE SEQUENCE [LARGE SCALE GENOMIC DNA]</scope>
    <source>
        <strain evidence="1">cv. G1812</strain>
    </source>
</reference>
<name>A0A8R7UBY6_TRIUA</name>